<dbReference type="InParanoid" id="A0A067M6D1"/>
<proteinExistence type="predicted"/>
<gene>
    <name evidence="1" type="ORF">BOTBODRAFT_190075</name>
</gene>
<organism evidence="1 2">
    <name type="scientific">Botryobasidium botryosum (strain FD-172 SS1)</name>
    <dbReference type="NCBI Taxonomy" id="930990"/>
    <lineage>
        <taxon>Eukaryota</taxon>
        <taxon>Fungi</taxon>
        <taxon>Dikarya</taxon>
        <taxon>Basidiomycota</taxon>
        <taxon>Agaricomycotina</taxon>
        <taxon>Agaricomycetes</taxon>
        <taxon>Cantharellales</taxon>
        <taxon>Botryobasidiaceae</taxon>
        <taxon>Botryobasidium</taxon>
    </lineage>
</organism>
<dbReference type="EMBL" id="KL198061">
    <property type="protein sequence ID" value="KDQ11129.1"/>
    <property type="molecule type" value="Genomic_DNA"/>
</dbReference>
<evidence type="ECO:0000313" key="1">
    <source>
        <dbReference type="EMBL" id="KDQ11129.1"/>
    </source>
</evidence>
<dbReference type="AlphaFoldDB" id="A0A067M6D1"/>
<sequence>MARYCPRYAATMKVDPMNHPVASRFIDRSRNVPLCIELIPHRGSCMSSKETTEPCDGSLISHLRAAEAYAAHAVDIPGFIAPLLPYADKWGSLTVEARADRFRLFHLPSVPKLQSLRLLVEHKSRISATVRSNFCEGLAPSLSVLDLRRVIVPLTSPIYHGLKQLILEGSKDTIRAGTTIELLNALAQCPLLEKLHLRGVCFATGPPTAEHPTIALQHLQFLRLSRLDAALQGDILLSIIAPRTVRLWISIHGEGTIEDVFPSSLNFQKSFPHVPVFAVYASRLGLEVII</sequence>
<accession>A0A067M6D1</accession>
<reference evidence="2" key="1">
    <citation type="journal article" date="2014" name="Proc. Natl. Acad. Sci. U.S.A.">
        <title>Extensive sampling of basidiomycete genomes demonstrates inadequacy of the white-rot/brown-rot paradigm for wood decay fungi.</title>
        <authorList>
            <person name="Riley R."/>
            <person name="Salamov A.A."/>
            <person name="Brown D.W."/>
            <person name="Nagy L.G."/>
            <person name="Floudas D."/>
            <person name="Held B.W."/>
            <person name="Levasseur A."/>
            <person name="Lombard V."/>
            <person name="Morin E."/>
            <person name="Otillar R."/>
            <person name="Lindquist E.A."/>
            <person name="Sun H."/>
            <person name="LaButti K.M."/>
            <person name="Schmutz J."/>
            <person name="Jabbour D."/>
            <person name="Luo H."/>
            <person name="Baker S.E."/>
            <person name="Pisabarro A.G."/>
            <person name="Walton J.D."/>
            <person name="Blanchette R.A."/>
            <person name="Henrissat B."/>
            <person name="Martin F."/>
            <person name="Cullen D."/>
            <person name="Hibbett D.S."/>
            <person name="Grigoriev I.V."/>
        </authorList>
    </citation>
    <scope>NUCLEOTIDE SEQUENCE [LARGE SCALE GENOMIC DNA]</scope>
    <source>
        <strain evidence="2">FD-172 SS1</strain>
    </source>
</reference>
<evidence type="ECO:0000313" key="2">
    <source>
        <dbReference type="Proteomes" id="UP000027195"/>
    </source>
</evidence>
<protein>
    <recommendedName>
        <fullName evidence="3">F-box domain-containing protein</fullName>
    </recommendedName>
</protein>
<name>A0A067M6D1_BOTB1</name>
<keyword evidence="2" id="KW-1185">Reference proteome</keyword>
<dbReference type="HOGENOM" id="CLU_959729_0_0_1"/>
<dbReference type="Proteomes" id="UP000027195">
    <property type="component" value="Unassembled WGS sequence"/>
</dbReference>
<dbReference type="SUPFAM" id="SSF52047">
    <property type="entry name" value="RNI-like"/>
    <property type="match status" value="1"/>
</dbReference>
<evidence type="ECO:0008006" key="3">
    <source>
        <dbReference type="Google" id="ProtNLM"/>
    </source>
</evidence>